<keyword evidence="8 11" id="KW-0238">DNA-binding</keyword>
<comment type="PTM">
    <text evidence="11">The Fe-S cluster can be nitrosylated by nitric oxide (NO).</text>
</comment>
<dbReference type="AlphaFoldDB" id="A0A7I7SLW9"/>
<keyword evidence="6 11" id="KW-0411">Iron-sulfur</keyword>
<keyword evidence="7 11" id="KW-0805">Transcription regulation</keyword>
<comment type="similarity">
    <text evidence="2 11">Belongs to the WhiB family.</text>
</comment>
<dbReference type="InterPro" id="IPR003482">
    <property type="entry name" value="Whib"/>
</dbReference>
<evidence type="ECO:0000313" key="14">
    <source>
        <dbReference type="Proteomes" id="UP000466445"/>
    </source>
</evidence>
<evidence type="ECO:0000256" key="7">
    <source>
        <dbReference type="ARBA" id="ARBA00023015"/>
    </source>
</evidence>
<feature type="binding site" evidence="11">
    <location>
        <position position="55"/>
    </location>
    <ligand>
        <name>[4Fe-4S] cluster</name>
        <dbReference type="ChEBI" id="CHEBI:49883"/>
    </ligand>
</feature>
<dbReference type="HAMAP" id="MF_01479">
    <property type="entry name" value="WhiB"/>
    <property type="match status" value="1"/>
</dbReference>
<evidence type="ECO:0000256" key="3">
    <source>
        <dbReference type="ARBA" id="ARBA00022485"/>
    </source>
</evidence>
<evidence type="ECO:0000256" key="10">
    <source>
        <dbReference type="ARBA" id="ARBA00023163"/>
    </source>
</evidence>
<dbReference type="GO" id="GO:0051539">
    <property type="term" value="F:4 iron, 4 sulfur cluster binding"/>
    <property type="evidence" value="ECO:0007669"/>
    <property type="project" value="UniProtKB-UniRule"/>
</dbReference>
<dbReference type="GO" id="GO:0045454">
    <property type="term" value="P:cell redox homeostasis"/>
    <property type="evidence" value="ECO:0007669"/>
    <property type="project" value="TreeGrafter"/>
</dbReference>
<feature type="binding site" evidence="11">
    <location>
        <position position="26"/>
    </location>
    <ligand>
        <name>[4Fe-4S] cluster</name>
        <dbReference type="ChEBI" id="CHEBI:49883"/>
    </ligand>
</feature>
<dbReference type="GO" id="GO:0046872">
    <property type="term" value="F:metal ion binding"/>
    <property type="evidence" value="ECO:0007669"/>
    <property type="project" value="UniProtKB-KW"/>
</dbReference>
<dbReference type="KEGG" id="msar:MSAR_01410"/>
<reference evidence="13 14" key="1">
    <citation type="journal article" date="2019" name="Emerg. Microbes Infect.">
        <title>Comprehensive subspecies identification of 175 nontuberculous mycobacteria species based on 7547 genomic profiles.</title>
        <authorList>
            <person name="Matsumoto Y."/>
            <person name="Kinjo T."/>
            <person name="Motooka D."/>
            <person name="Nabeya D."/>
            <person name="Jung N."/>
            <person name="Uechi K."/>
            <person name="Horii T."/>
            <person name="Iida T."/>
            <person name="Fujita J."/>
            <person name="Nakamura S."/>
        </authorList>
    </citation>
    <scope>NUCLEOTIDE SEQUENCE [LARGE SCALE GENOMIC DNA]</scope>
    <source>
        <strain evidence="13 14">JCM 30395</strain>
    </source>
</reference>
<evidence type="ECO:0000256" key="8">
    <source>
        <dbReference type="ARBA" id="ARBA00023125"/>
    </source>
</evidence>
<comment type="function">
    <text evidence="11">Acts as a transcriptional regulator. Probably redox-responsive. The apo- but not holo-form probably binds DNA.</text>
</comment>
<dbReference type="GO" id="GO:0045892">
    <property type="term" value="P:negative regulation of DNA-templated transcription"/>
    <property type="evidence" value="ECO:0007669"/>
    <property type="project" value="TreeGrafter"/>
</dbReference>
<evidence type="ECO:0000259" key="12">
    <source>
        <dbReference type="PROSITE" id="PS51674"/>
    </source>
</evidence>
<dbReference type="Proteomes" id="UP000466445">
    <property type="component" value="Chromosome"/>
</dbReference>
<dbReference type="PANTHER" id="PTHR38839">
    <property type="entry name" value="TRANSCRIPTIONAL REGULATOR WHID-RELATED"/>
    <property type="match status" value="1"/>
</dbReference>
<comment type="PTM">
    <text evidence="11">Upon Fe-S cluster removal intramolecular disulfide bonds are formed.</text>
</comment>
<dbReference type="GO" id="GO:0003677">
    <property type="term" value="F:DNA binding"/>
    <property type="evidence" value="ECO:0007669"/>
    <property type="project" value="UniProtKB-UniRule"/>
</dbReference>
<keyword evidence="10 11" id="KW-0804">Transcription</keyword>
<dbReference type="GO" id="GO:0047134">
    <property type="term" value="F:protein-disulfide reductase [NAD(P)H] activity"/>
    <property type="evidence" value="ECO:0007669"/>
    <property type="project" value="TreeGrafter"/>
</dbReference>
<evidence type="ECO:0000256" key="9">
    <source>
        <dbReference type="ARBA" id="ARBA00023157"/>
    </source>
</evidence>
<gene>
    <name evidence="11" type="primary">whiB</name>
    <name evidence="13" type="ORF">MSAR_01410</name>
</gene>
<protein>
    <recommendedName>
        <fullName evidence="11">Transcriptional regulator WhiB</fullName>
    </recommendedName>
</protein>
<comment type="cofactor">
    <cofactor evidence="11">
        <name>[4Fe-4S] cluster</name>
        <dbReference type="ChEBI" id="CHEBI:49883"/>
    </cofactor>
    <text evidence="11">Binds 1 [4Fe-4S] cluster per subunit. Following nitrosylation of the [4Fe-4S] cluster binds 1 [4Fe-8(NO)] cluster per subunit.</text>
</comment>
<keyword evidence="11" id="KW-0963">Cytoplasm</keyword>
<dbReference type="GO" id="GO:0035731">
    <property type="term" value="F:dinitrosyl-iron complex binding"/>
    <property type="evidence" value="ECO:0007669"/>
    <property type="project" value="UniProtKB-UniRule"/>
</dbReference>
<evidence type="ECO:0000256" key="1">
    <source>
        <dbReference type="ARBA" id="ARBA00004496"/>
    </source>
</evidence>
<feature type="domain" description="4Fe-4S Wbl-type" evidence="12">
    <location>
        <begin position="25"/>
        <end position="88"/>
    </location>
</feature>
<dbReference type="Pfam" id="PF02467">
    <property type="entry name" value="Whib"/>
    <property type="match status" value="1"/>
</dbReference>
<keyword evidence="9 11" id="KW-1015">Disulfide bond</keyword>
<evidence type="ECO:0000256" key="6">
    <source>
        <dbReference type="ARBA" id="ARBA00023014"/>
    </source>
</evidence>
<keyword evidence="4 11" id="KW-0479">Metal-binding</keyword>
<name>A0A7I7SLW9_9MYCO</name>
<keyword evidence="3 11" id="KW-0004">4Fe-4S</keyword>
<feature type="binding site" evidence="11">
    <location>
        <position position="58"/>
    </location>
    <ligand>
        <name>[4Fe-4S] cluster</name>
        <dbReference type="ChEBI" id="CHEBI:49883"/>
    </ligand>
</feature>
<evidence type="ECO:0000256" key="5">
    <source>
        <dbReference type="ARBA" id="ARBA00023004"/>
    </source>
</evidence>
<sequence>MAIVQTRGILPEPTVWQREWQALGNCVGQPGDVFFPEDNPRGDRRQLEQQAKGICASCPVRARCLEHALNTPEPYGVWGALTATERGGRAFGRRVRTPGISARSPALGA</sequence>
<dbReference type="EMBL" id="AP022595">
    <property type="protein sequence ID" value="BBY57005.1"/>
    <property type="molecule type" value="Genomic_DNA"/>
</dbReference>
<evidence type="ECO:0000256" key="2">
    <source>
        <dbReference type="ARBA" id="ARBA00006597"/>
    </source>
</evidence>
<evidence type="ECO:0000256" key="11">
    <source>
        <dbReference type="HAMAP-Rule" id="MF_01479"/>
    </source>
</evidence>
<dbReference type="PROSITE" id="PS51674">
    <property type="entry name" value="4FE4S_WBL"/>
    <property type="match status" value="1"/>
</dbReference>
<proteinExistence type="inferred from homology"/>
<evidence type="ECO:0000256" key="4">
    <source>
        <dbReference type="ARBA" id="ARBA00022723"/>
    </source>
</evidence>
<dbReference type="GO" id="GO:0005737">
    <property type="term" value="C:cytoplasm"/>
    <property type="evidence" value="ECO:0007669"/>
    <property type="project" value="UniProtKB-SubCell"/>
</dbReference>
<organism evidence="13 14">
    <name type="scientific">Mycolicibacterium sarraceniae</name>
    <dbReference type="NCBI Taxonomy" id="1534348"/>
    <lineage>
        <taxon>Bacteria</taxon>
        <taxon>Bacillati</taxon>
        <taxon>Actinomycetota</taxon>
        <taxon>Actinomycetes</taxon>
        <taxon>Mycobacteriales</taxon>
        <taxon>Mycobacteriaceae</taxon>
        <taxon>Mycolicibacterium</taxon>
    </lineage>
</organism>
<accession>A0A7I7SLW9</accession>
<keyword evidence="14" id="KW-1185">Reference proteome</keyword>
<dbReference type="InterPro" id="IPR034768">
    <property type="entry name" value="4FE4S_WBL"/>
</dbReference>
<evidence type="ECO:0000313" key="13">
    <source>
        <dbReference type="EMBL" id="BBY57005.1"/>
    </source>
</evidence>
<comment type="subcellular location">
    <subcellularLocation>
        <location evidence="1 11">Cytoplasm</location>
    </subcellularLocation>
</comment>
<keyword evidence="5 11" id="KW-0408">Iron</keyword>
<feature type="binding site" evidence="11">
    <location>
        <position position="64"/>
    </location>
    <ligand>
        <name>[4Fe-4S] cluster</name>
        <dbReference type="ChEBI" id="CHEBI:49883"/>
    </ligand>
</feature>